<dbReference type="RefSeq" id="WP_157515760.1">
    <property type="nucleotide sequence ID" value="NZ_CAWRCI010000087.1"/>
</dbReference>
<dbReference type="OrthoDB" id="2962756at2"/>
<reference evidence="2" key="1">
    <citation type="submission" date="2016-02" db="EMBL/GenBank/DDBJ databases">
        <authorList>
            <person name="Rodrigo-Torres Lidia"/>
            <person name="Arahal R.David."/>
        </authorList>
    </citation>
    <scope>NUCLEOTIDE SEQUENCE [LARGE SCALE GENOMIC DNA]</scope>
    <source>
        <strain evidence="2">CECT 8713</strain>
    </source>
</reference>
<accession>A0A128FJ71</accession>
<organism evidence="1 2">
    <name type="scientific">Grimontia marina</name>
    <dbReference type="NCBI Taxonomy" id="646534"/>
    <lineage>
        <taxon>Bacteria</taxon>
        <taxon>Pseudomonadati</taxon>
        <taxon>Pseudomonadota</taxon>
        <taxon>Gammaproteobacteria</taxon>
        <taxon>Vibrionales</taxon>
        <taxon>Vibrionaceae</taxon>
        <taxon>Grimontia</taxon>
    </lineage>
</organism>
<evidence type="ECO:0000313" key="2">
    <source>
        <dbReference type="Proteomes" id="UP000073601"/>
    </source>
</evidence>
<sequence length="210" mass="24556">MSSLIDNLSPKEWESYCEIMLRHHYGAKNFWPVPDEDSGDLGLEFYTVDGTIYQCYYPDNNIDMATYKQRIQKKIREDLKKLKSNEEKIAKMIDDVIINQWVLLTPKNRSKDLITYCNKKKREVLKQGISYINEKEFIVKIETADSYPDAKMYASGVYDKSINIPITQVSEQEKKLWKESNSTFLDNIVHKSTKIMGKNSDAFQDNIITK</sequence>
<keyword evidence="2" id="KW-1185">Reference proteome</keyword>
<dbReference type="EMBL" id="FIZY01000087">
    <property type="protein sequence ID" value="CZF86828.1"/>
    <property type="molecule type" value="Genomic_DNA"/>
</dbReference>
<dbReference type="AlphaFoldDB" id="A0A128FJ71"/>
<name>A0A128FJ71_9GAMM</name>
<proteinExistence type="predicted"/>
<dbReference type="Proteomes" id="UP000073601">
    <property type="component" value="Unassembled WGS sequence"/>
</dbReference>
<protein>
    <submittedName>
        <fullName evidence="1">Uncharacterized protein</fullName>
    </submittedName>
</protein>
<evidence type="ECO:0000313" key="1">
    <source>
        <dbReference type="EMBL" id="CZF86828.1"/>
    </source>
</evidence>
<gene>
    <name evidence="1" type="ORF">GMA8713_04867</name>
</gene>